<dbReference type="OrthoDB" id="69641at2759"/>
<evidence type="ECO:0000313" key="3">
    <source>
        <dbReference type="Proteomes" id="UP000053820"/>
    </source>
</evidence>
<name>A0A0C9UXK1_9AGAM</name>
<feature type="compositionally biased region" description="Basic and acidic residues" evidence="1">
    <location>
        <begin position="61"/>
        <end position="75"/>
    </location>
</feature>
<accession>A0A0C9UXK1</accession>
<dbReference type="Proteomes" id="UP000053820">
    <property type="component" value="Unassembled WGS sequence"/>
</dbReference>
<dbReference type="AlphaFoldDB" id="A0A0C9UXK1"/>
<protein>
    <submittedName>
        <fullName evidence="2">Uncharacterized protein</fullName>
    </submittedName>
</protein>
<dbReference type="EMBL" id="KN840133">
    <property type="protein sequence ID" value="KIJ57759.1"/>
    <property type="molecule type" value="Genomic_DNA"/>
</dbReference>
<proteinExistence type="predicted"/>
<evidence type="ECO:0000313" key="2">
    <source>
        <dbReference type="EMBL" id="KIJ57759.1"/>
    </source>
</evidence>
<reference evidence="2 3" key="1">
    <citation type="submission" date="2014-04" db="EMBL/GenBank/DDBJ databases">
        <title>Evolutionary Origins and Diversification of the Mycorrhizal Mutualists.</title>
        <authorList>
            <consortium name="DOE Joint Genome Institute"/>
            <consortium name="Mycorrhizal Genomics Consortium"/>
            <person name="Kohler A."/>
            <person name="Kuo A."/>
            <person name="Nagy L.G."/>
            <person name="Floudas D."/>
            <person name="Copeland A."/>
            <person name="Barry K.W."/>
            <person name="Cichocki N."/>
            <person name="Veneault-Fourrey C."/>
            <person name="LaButti K."/>
            <person name="Lindquist E.A."/>
            <person name="Lipzen A."/>
            <person name="Lundell T."/>
            <person name="Morin E."/>
            <person name="Murat C."/>
            <person name="Riley R."/>
            <person name="Ohm R."/>
            <person name="Sun H."/>
            <person name="Tunlid A."/>
            <person name="Henrissat B."/>
            <person name="Grigoriev I.V."/>
            <person name="Hibbett D.S."/>
            <person name="Martin F."/>
        </authorList>
    </citation>
    <scope>NUCLEOTIDE SEQUENCE [LARGE SCALE GENOMIC DNA]</scope>
    <source>
        <strain evidence="2 3">MD-312</strain>
    </source>
</reference>
<gene>
    <name evidence="2" type="ORF">HYDPIDRAFT_44788</name>
</gene>
<organism evidence="2 3">
    <name type="scientific">Hydnomerulius pinastri MD-312</name>
    <dbReference type="NCBI Taxonomy" id="994086"/>
    <lineage>
        <taxon>Eukaryota</taxon>
        <taxon>Fungi</taxon>
        <taxon>Dikarya</taxon>
        <taxon>Basidiomycota</taxon>
        <taxon>Agaricomycotina</taxon>
        <taxon>Agaricomycetes</taxon>
        <taxon>Agaricomycetidae</taxon>
        <taxon>Boletales</taxon>
        <taxon>Boletales incertae sedis</taxon>
        <taxon>Leucogyrophana</taxon>
    </lineage>
</organism>
<evidence type="ECO:0000256" key="1">
    <source>
        <dbReference type="SAM" id="MobiDB-lite"/>
    </source>
</evidence>
<keyword evidence="3" id="KW-1185">Reference proteome</keyword>
<dbReference type="HOGENOM" id="CLU_2527743_0_0_1"/>
<feature type="region of interest" description="Disordered" evidence="1">
    <location>
        <begin position="52"/>
        <end position="75"/>
    </location>
</feature>
<sequence>MDYGSEDGAAEMVAEVEEFVSNLMMQPDREQVALEIGVLQSIYGNNAIHLWHPSKGGSPERTPDRDPPSAGEKAEAIRYVISSK</sequence>